<reference evidence="1 2" key="1">
    <citation type="submission" date="2014-03" db="EMBL/GenBank/DDBJ databases">
        <title>Genomics of Bifidobacteria.</title>
        <authorList>
            <person name="Ventura M."/>
            <person name="Milani C."/>
            <person name="Lugli G.A."/>
        </authorList>
    </citation>
    <scope>NUCLEOTIDE SEQUENCE [LARGE SCALE GENOMIC DNA]</scope>
    <source>
        <strain evidence="1 2">DSM 23975</strain>
    </source>
</reference>
<sequence>MADSPATITDVIFDFCGVLIDWDTRACLTGRFADDVVSAICAPDDPHGFFRYEDRMDAGEDFDSIYPDVVREQGEDIASIFRYYIEHYADALPRTLPGMTELLADLKRHGYGVWGLTNWSHETFHLAFEKFPRLEQLLDGTVVSGMEKMHKPNADIYNLTMERFGLTPERCVFFDDTAKNIVGANEVGIHGILFSGAIAARDSLASLGVRL</sequence>
<dbReference type="RefSeq" id="WP_044088262.1">
    <property type="nucleotide sequence ID" value="NZ_JDUW01000001.1"/>
</dbReference>
<dbReference type="SUPFAM" id="SSF56784">
    <property type="entry name" value="HAD-like"/>
    <property type="match status" value="1"/>
</dbReference>
<keyword evidence="2" id="KW-1185">Reference proteome</keyword>
<dbReference type="InterPro" id="IPR036412">
    <property type="entry name" value="HAD-like_sf"/>
</dbReference>
<dbReference type="Gene3D" id="3.40.50.1000">
    <property type="entry name" value="HAD superfamily/HAD-like"/>
    <property type="match status" value="1"/>
</dbReference>
<evidence type="ECO:0000313" key="2">
    <source>
        <dbReference type="Proteomes" id="UP000028984"/>
    </source>
</evidence>
<dbReference type="InterPro" id="IPR023214">
    <property type="entry name" value="HAD_sf"/>
</dbReference>
<dbReference type="CDD" id="cd02603">
    <property type="entry name" value="HAD_sEH-N_like"/>
    <property type="match status" value="1"/>
</dbReference>
<name>A0A087CUV3_9BIFI</name>
<keyword evidence="1" id="KW-0378">Hydrolase</keyword>
<dbReference type="EMBL" id="JGZK01000003">
    <property type="protein sequence ID" value="KFI87053.1"/>
    <property type="molecule type" value="Genomic_DNA"/>
</dbReference>
<dbReference type="AlphaFoldDB" id="A0A087CUV3"/>
<dbReference type="PRINTS" id="PR00413">
    <property type="entry name" value="HADHALOGNASE"/>
</dbReference>
<comment type="caution">
    <text evidence="1">The sequence shown here is derived from an EMBL/GenBank/DDBJ whole genome shotgun (WGS) entry which is preliminary data.</text>
</comment>
<dbReference type="Pfam" id="PF00702">
    <property type="entry name" value="Hydrolase"/>
    <property type="match status" value="1"/>
</dbReference>
<proteinExistence type="predicted"/>
<dbReference type="PANTHER" id="PTHR43611">
    <property type="entry name" value="ALPHA-D-GLUCOSE 1-PHOSPHATE PHOSPHATASE"/>
    <property type="match status" value="1"/>
</dbReference>
<dbReference type="eggNOG" id="COG1011">
    <property type="taxonomic scope" value="Bacteria"/>
</dbReference>
<dbReference type="Proteomes" id="UP000028984">
    <property type="component" value="Unassembled WGS sequence"/>
</dbReference>
<accession>A0A087CUV3</accession>
<dbReference type="GO" id="GO:0016787">
    <property type="term" value="F:hydrolase activity"/>
    <property type="evidence" value="ECO:0007669"/>
    <property type="project" value="UniProtKB-KW"/>
</dbReference>
<evidence type="ECO:0000313" key="1">
    <source>
        <dbReference type="EMBL" id="KFI87053.1"/>
    </source>
</evidence>
<dbReference type="STRING" id="1437610.BREU_0070"/>
<dbReference type="OrthoDB" id="9797415at2"/>
<organism evidence="1 2">
    <name type="scientific">Bifidobacterium reuteri DSM 23975</name>
    <dbReference type="NCBI Taxonomy" id="1437610"/>
    <lineage>
        <taxon>Bacteria</taxon>
        <taxon>Bacillati</taxon>
        <taxon>Actinomycetota</taxon>
        <taxon>Actinomycetes</taxon>
        <taxon>Bifidobacteriales</taxon>
        <taxon>Bifidobacteriaceae</taxon>
        <taxon>Bifidobacterium</taxon>
    </lineage>
</organism>
<gene>
    <name evidence="1" type="ORF">BREU_0070</name>
</gene>
<protein>
    <submittedName>
        <fullName evidence="1">Putative hydrolase (HAD superfamily)</fullName>
    </submittedName>
</protein>
<dbReference type="PANTHER" id="PTHR43611:SF3">
    <property type="entry name" value="FLAVIN MONONUCLEOTIDE HYDROLASE 1, CHLOROPLATIC"/>
    <property type="match status" value="1"/>
</dbReference>
<dbReference type="InterPro" id="IPR006439">
    <property type="entry name" value="HAD-SF_hydro_IA"/>
</dbReference>
<dbReference type="NCBIfam" id="TIGR01509">
    <property type="entry name" value="HAD-SF-IA-v3"/>
    <property type="match status" value="1"/>
</dbReference>